<gene>
    <name evidence="2" type="ORF">M501DRAFT_837077</name>
</gene>
<evidence type="ECO:0000313" key="2">
    <source>
        <dbReference type="EMBL" id="KAF2838843.1"/>
    </source>
</evidence>
<dbReference type="EMBL" id="MU006096">
    <property type="protein sequence ID" value="KAF2838843.1"/>
    <property type="molecule type" value="Genomic_DNA"/>
</dbReference>
<feature type="compositionally biased region" description="Polar residues" evidence="1">
    <location>
        <begin position="156"/>
        <end position="168"/>
    </location>
</feature>
<protein>
    <submittedName>
        <fullName evidence="2">Uncharacterized protein</fullName>
    </submittedName>
</protein>
<feature type="compositionally biased region" description="Polar residues" evidence="1">
    <location>
        <begin position="13"/>
        <end position="23"/>
    </location>
</feature>
<accession>A0A9P4VPI4</accession>
<reference evidence="2" key="1">
    <citation type="journal article" date="2020" name="Stud. Mycol.">
        <title>101 Dothideomycetes genomes: a test case for predicting lifestyles and emergence of pathogens.</title>
        <authorList>
            <person name="Haridas S."/>
            <person name="Albert R."/>
            <person name="Binder M."/>
            <person name="Bloem J."/>
            <person name="Labutti K."/>
            <person name="Salamov A."/>
            <person name="Andreopoulos B."/>
            <person name="Baker S."/>
            <person name="Barry K."/>
            <person name="Bills G."/>
            <person name="Bluhm B."/>
            <person name="Cannon C."/>
            <person name="Castanera R."/>
            <person name="Culley D."/>
            <person name="Daum C."/>
            <person name="Ezra D."/>
            <person name="Gonzalez J."/>
            <person name="Henrissat B."/>
            <person name="Kuo A."/>
            <person name="Liang C."/>
            <person name="Lipzen A."/>
            <person name="Lutzoni F."/>
            <person name="Magnuson J."/>
            <person name="Mondo S."/>
            <person name="Nolan M."/>
            <person name="Ohm R."/>
            <person name="Pangilinan J."/>
            <person name="Park H.-J."/>
            <person name="Ramirez L."/>
            <person name="Alfaro M."/>
            <person name="Sun H."/>
            <person name="Tritt A."/>
            <person name="Yoshinaga Y."/>
            <person name="Zwiers L.-H."/>
            <person name="Turgeon B."/>
            <person name="Goodwin S."/>
            <person name="Spatafora J."/>
            <person name="Crous P."/>
            <person name="Grigoriev I."/>
        </authorList>
    </citation>
    <scope>NUCLEOTIDE SEQUENCE</scope>
    <source>
        <strain evidence="2">CBS 101060</strain>
    </source>
</reference>
<keyword evidence="3" id="KW-1185">Reference proteome</keyword>
<feature type="region of interest" description="Disordered" evidence="1">
    <location>
        <begin position="1"/>
        <end position="62"/>
    </location>
</feature>
<sequence length="382" mass="42986">MPSIEHDHDRLSFPSNSDKTLTPRQHYGRPGFEHCTGTSKVHFPEKRKSLPLPPVSNFSNDLTDKRAKQDSQIVGEDRFIQQYSGQAFGFRRTFQPGRRITPPNTRPLEIVDLTHSAEKPKSTGIWPYDCSLSSLSSPQDRYNVSEFQQASMNANMPRQGACGSTSSRTHFDRSDQGSQRTETVRIDGQREYKSQVPPRVLDNSFSTLSEKGHTSAQGYAPQHFPATHQVQGELLRAPDIQTQHSYFLPSNSQFFSLIKPSNTSSYSSPHRPLPVKRSSDQEYGDVGRRFVENDLHQQSAFQFNRGVSSHASLNGYSMEERGGHRDLSGSMVMPSTVEGDRHGHHTLEVVRDVHNRSLPPASGNYHDAMDIDGYGRRLYKAA</sequence>
<proteinExistence type="predicted"/>
<evidence type="ECO:0000313" key="3">
    <source>
        <dbReference type="Proteomes" id="UP000799429"/>
    </source>
</evidence>
<dbReference type="Proteomes" id="UP000799429">
    <property type="component" value="Unassembled WGS sequence"/>
</dbReference>
<comment type="caution">
    <text evidence="2">The sequence shown here is derived from an EMBL/GenBank/DDBJ whole genome shotgun (WGS) entry which is preliminary data.</text>
</comment>
<feature type="region of interest" description="Disordered" evidence="1">
    <location>
        <begin position="261"/>
        <end position="281"/>
    </location>
</feature>
<name>A0A9P4VPI4_9PEZI</name>
<feature type="compositionally biased region" description="Basic and acidic residues" evidence="1">
    <location>
        <begin position="1"/>
        <end position="11"/>
    </location>
</feature>
<feature type="region of interest" description="Disordered" evidence="1">
    <location>
        <begin position="156"/>
        <end position="184"/>
    </location>
</feature>
<evidence type="ECO:0000256" key="1">
    <source>
        <dbReference type="SAM" id="MobiDB-lite"/>
    </source>
</evidence>
<dbReference type="AlphaFoldDB" id="A0A9P4VPI4"/>
<organism evidence="2 3">
    <name type="scientific">Patellaria atrata CBS 101060</name>
    <dbReference type="NCBI Taxonomy" id="1346257"/>
    <lineage>
        <taxon>Eukaryota</taxon>
        <taxon>Fungi</taxon>
        <taxon>Dikarya</taxon>
        <taxon>Ascomycota</taxon>
        <taxon>Pezizomycotina</taxon>
        <taxon>Dothideomycetes</taxon>
        <taxon>Dothideomycetes incertae sedis</taxon>
        <taxon>Patellariales</taxon>
        <taxon>Patellariaceae</taxon>
        <taxon>Patellaria</taxon>
    </lineage>
</organism>